<comment type="caution">
    <text evidence="2">The sequence shown here is derived from an EMBL/GenBank/DDBJ whole genome shotgun (WGS) entry which is preliminary data.</text>
</comment>
<dbReference type="PANTHER" id="PTHR34065:SF1">
    <property type="entry name" value="CELL DIVISION CONTROL PROTEIN 14"/>
    <property type="match status" value="1"/>
</dbReference>
<feature type="compositionally biased region" description="Low complexity" evidence="1">
    <location>
        <begin position="14"/>
        <end position="25"/>
    </location>
</feature>
<accession>A0A5N5F431</accession>
<proteinExistence type="predicted"/>
<evidence type="ECO:0000313" key="3">
    <source>
        <dbReference type="Proteomes" id="UP000327157"/>
    </source>
</evidence>
<dbReference type="AlphaFoldDB" id="A0A5N5F431"/>
<keyword evidence="3" id="KW-1185">Reference proteome</keyword>
<reference evidence="2 3" key="1">
    <citation type="submission" date="2019-09" db="EMBL/GenBank/DDBJ databases">
        <authorList>
            <person name="Ou C."/>
        </authorList>
    </citation>
    <scope>NUCLEOTIDE SEQUENCE [LARGE SCALE GENOMIC DNA]</scope>
    <source>
        <strain evidence="2">S2</strain>
        <tissue evidence="2">Leaf</tissue>
    </source>
</reference>
<dbReference type="InterPro" id="IPR012535">
    <property type="entry name" value="Cell_div_Cdc14"/>
</dbReference>
<dbReference type="PANTHER" id="PTHR34065">
    <property type="entry name" value="CELL DIVISION CONTROL PROTEIN 14"/>
    <property type="match status" value="1"/>
</dbReference>
<evidence type="ECO:0000256" key="1">
    <source>
        <dbReference type="SAM" id="MobiDB-lite"/>
    </source>
</evidence>
<gene>
    <name evidence="2" type="ORF">D8674_000637</name>
</gene>
<dbReference type="Proteomes" id="UP000327157">
    <property type="component" value="Chromosome 1"/>
</dbReference>
<feature type="region of interest" description="Disordered" evidence="1">
    <location>
        <begin position="1"/>
        <end position="25"/>
    </location>
</feature>
<dbReference type="OrthoDB" id="5357220at2759"/>
<evidence type="ECO:0000313" key="2">
    <source>
        <dbReference type="EMBL" id="KAB2597717.1"/>
    </source>
</evidence>
<reference evidence="2 3" key="3">
    <citation type="submission" date="2019-11" db="EMBL/GenBank/DDBJ databases">
        <title>A de novo genome assembly of a pear dwarfing rootstock.</title>
        <authorList>
            <person name="Wang F."/>
            <person name="Wang J."/>
            <person name="Li S."/>
            <person name="Zhang Y."/>
            <person name="Fang M."/>
            <person name="Ma L."/>
            <person name="Zhao Y."/>
            <person name="Jiang S."/>
        </authorList>
    </citation>
    <scope>NUCLEOTIDE SEQUENCE [LARGE SCALE GENOMIC DNA]</scope>
    <source>
        <strain evidence="2">S2</strain>
        <tissue evidence="2">Leaf</tissue>
    </source>
</reference>
<protein>
    <submittedName>
        <fullName evidence="2">Uncharacterized protein</fullName>
    </submittedName>
</protein>
<reference evidence="3" key="2">
    <citation type="submission" date="2019-10" db="EMBL/GenBank/DDBJ databases">
        <title>A de novo genome assembly of a pear dwarfing rootstock.</title>
        <authorList>
            <person name="Wang F."/>
            <person name="Wang J."/>
            <person name="Li S."/>
            <person name="Zhang Y."/>
            <person name="Fang M."/>
            <person name="Ma L."/>
            <person name="Zhao Y."/>
            <person name="Jiang S."/>
        </authorList>
    </citation>
    <scope>NUCLEOTIDE SEQUENCE [LARGE SCALE GENOMIC DNA]</scope>
</reference>
<organism evidence="2 3">
    <name type="scientific">Pyrus ussuriensis x Pyrus communis</name>
    <dbReference type="NCBI Taxonomy" id="2448454"/>
    <lineage>
        <taxon>Eukaryota</taxon>
        <taxon>Viridiplantae</taxon>
        <taxon>Streptophyta</taxon>
        <taxon>Embryophyta</taxon>
        <taxon>Tracheophyta</taxon>
        <taxon>Spermatophyta</taxon>
        <taxon>Magnoliopsida</taxon>
        <taxon>eudicotyledons</taxon>
        <taxon>Gunneridae</taxon>
        <taxon>Pentapetalae</taxon>
        <taxon>rosids</taxon>
        <taxon>fabids</taxon>
        <taxon>Rosales</taxon>
        <taxon>Rosaceae</taxon>
        <taxon>Amygdaloideae</taxon>
        <taxon>Maleae</taxon>
        <taxon>Pyrus</taxon>
    </lineage>
</organism>
<dbReference type="EMBL" id="SMOL01000768">
    <property type="protein sequence ID" value="KAB2597717.1"/>
    <property type="molecule type" value="Genomic_DNA"/>
</dbReference>
<sequence length="104" mass="11589">MYLKKSLWSEGITSKPSSEFEPEPSSAAVSDLVNSLSQQRVYQEVKLGLRSGLRDVCAEFSFLRAHGLLKFLRSIVESDSTINLFSQTQSLTHPDRDQGVLVVT</sequence>
<name>A0A5N5F431_9ROSA</name>